<keyword evidence="1" id="KW-0812">Transmembrane</keyword>
<dbReference type="NCBIfam" id="TIGR03779">
    <property type="entry name" value="Bac_Flav_CT_M"/>
    <property type="match status" value="1"/>
</dbReference>
<dbReference type="Proteomes" id="UP000600214">
    <property type="component" value="Unassembled WGS sequence"/>
</dbReference>
<protein>
    <submittedName>
        <fullName evidence="3">Conjugative transposon protein TraM</fullName>
    </submittedName>
</protein>
<dbReference type="InterPro" id="IPR022187">
    <property type="entry name" value="Conjug_transposon_TraM"/>
</dbReference>
<sequence length="430" mass="47154">MTPRPYTDQFLRQRKFYLVLPLLAIPFLTFIYWKLLVRNLDKPPAENPQGTGLQLSLPTAELKGEQNMDKLAYYRKADQDSASWAQQIKKDPYRQGEYRPVVDSTNSALMGLSSPGLKPGHVSTFQAGSGTKQEKQLHQRLRALDKAIAASHVPAFENQEPGKDTATESKPDISRLEKMMAQMQSQDPADGQDPEMNRLDGMLDKLLQLQQQENLPAEPDDVKDANQSRDLPVHAVSSDDPISLLAAHQDSSAYRAGEGLKTGFYGLDQQDTANTESGLTAVIDHTQQLVSGNTVQLRLTKALSVASAQITANTFVYGTASLSGERLKIKISSIRSGDLILPVSLSVYDLDGNEGIFIPGAMPRTVAKQQLSSQVQGYDLDAGGFSVGAQAASAGIQMGKMLLSRKTRLTQITLREGYKVLLYETNTTNR</sequence>
<dbReference type="Pfam" id="PF12508">
    <property type="entry name" value="Transposon_TraM"/>
    <property type="match status" value="1"/>
</dbReference>
<name>A0ABQ1YDA2_9BACT</name>
<proteinExistence type="predicted"/>
<keyword evidence="1" id="KW-1133">Transmembrane helix</keyword>
<evidence type="ECO:0000313" key="3">
    <source>
        <dbReference type="EMBL" id="GGH20281.1"/>
    </source>
</evidence>
<evidence type="ECO:0000313" key="4">
    <source>
        <dbReference type="Proteomes" id="UP000600214"/>
    </source>
</evidence>
<feature type="transmembrane region" description="Helical" evidence="1">
    <location>
        <begin position="16"/>
        <end position="33"/>
    </location>
</feature>
<keyword evidence="1" id="KW-0472">Membrane</keyword>
<evidence type="ECO:0000259" key="2">
    <source>
        <dbReference type="Pfam" id="PF12508"/>
    </source>
</evidence>
<evidence type="ECO:0000256" key="1">
    <source>
        <dbReference type="SAM" id="Phobius"/>
    </source>
</evidence>
<feature type="domain" description="Conjugative transposon TraM C-terminal" evidence="2">
    <location>
        <begin position="280"/>
        <end position="422"/>
    </location>
</feature>
<dbReference type="RefSeq" id="WP_188927542.1">
    <property type="nucleotide sequence ID" value="NZ_BMIA01000001.1"/>
</dbReference>
<organism evidence="3 4">
    <name type="scientific">Dyadobacter endophyticus</name>
    <dbReference type="NCBI Taxonomy" id="1749036"/>
    <lineage>
        <taxon>Bacteria</taxon>
        <taxon>Pseudomonadati</taxon>
        <taxon>Bacteroidota</taxon>
        <taxon>Cytophagia</taxon>
        <taxon>Cytophagales</taxon>
        <taxon>Spirosomataceae</taxon>
        <taxon>Dyadobacter</taxon>
    </lineage>
</organism>
<accession>A0ABQ1YDA2</accession>
<dbReference type="InterPro" id="IPR055407">
    <property type="entry name" value="TraM_C"/>
</dbReference>
<dbReference type="EMBL" id="BMIA01000001">
    <property type="protein sequence ID" value="GGH20281.1"/>
    <property type="molecule type" value="Genomic_DNA"/>
</dbReference>
<reference evidence="4" key="1">
    <citation type="journal article" date="2019" name="Int. J. Syst. Evol. Microbiol.">
        <title>The Global Catalogue of Microorganisms (GCM) 10K type strain sequencing project: providing services to taxonomists for standard genome sequencing and annotation.</title>
        <authorList>
            <consortium name="The Broad Institute Genomics Platform"/>
            <consortium name="The Broad Institute Genome Sequencing Center for Infectious Disease"/>
            <person name="Wu L."/>
            <person name="Ma J."/>
        </authorList>
    </citation>
    <scope>NUCLEOTIDE SEQUENCE [LARGE SCALE GENOMIC DNA]</scope>
    <source>
        <strain evidence="4">CGMCC 1.15288</strain>
    </source>
</reference>
<comment type="caution">
    <text evidence="3">The sequence shown here is derived from an EMBL/GenBank/DDBJ whole genome shotgun (WGS) entry which is preliminary data.</text>
</comment>
<keyword evidence="4" id="KW-1185">Reference proteome</keyword>
<gene>
    <name evidence="3" type="ORF">GCM10007423_00610</name>
</gene>